<evidence type="ECO:0000256" key="4">
    <source>
        <dbReference type="ARBA" id="ARBA00022989"/>
    </source>
</evidence>
<feature type="transmembrane region" description="Helical" evidence="6">
    <location>
        <begin position="79"/>
        <end position="98"/>
    </location>
</feature>
<accession>A0A1N7NSU5</accession>
<evidence type="ECO:0000313" key="7">
    <source>
        <dbReference type="EMBL" id="SIT01372.1"/>
    </source>
</evidence>
<keyword evidence="5 6" id="KW-0472">Membrane</keyword>
<dbReference type="GO" id="GO:0005886">
    <property type="term" value="C:plasma membrane"/>
    <property type="evidence" value="ECO:0007669"/>
    <property type="project" value="UniProtKB-SubCell"/>
</dbReference>
<name>A0A1N7NSU5_9PROT</name>
<dbReference type="EMBL" id="FTOA01000005">
    <property type="protein sequence ID" value="SIT01372.1"/>
    <property type="molecule type" value="Genomic_DNA"/>
</dbReference>
<dbReference type="GO" id="GO:0006865">
    <property type="term" value="P:amino acid transport"/>
    <property type="evidence" value="ECO:0007669"/>
    <property type="project" value="InterPro"/>
</dbReference>
<proteinExistence type="predicted"/>
<dbReference type="InterPro" id="IPR001123">
    <property type="entry name" value="LeuE-type"/>
</dbReference>
<organism evidence="7 8">
    <name type="scientific">Insolitispirillum peregrinum</name>
    <dbReference type="NCBI Taxonomy" id="80876"/>
    <lineage>
        <taxon>Bacteria</taxon>
        <taxon>Pseudomonadati</taxon>
        <taxon>Pseudomonadota</taxon>
        <taxon>Alphaproteobacteria</taxon>
        <taxon>Rhodospirillales</taxon>
        <taxon>Novispirillaceae</taxon>
        <taxon>Insolitispirillum</taxon>
    </lineage>
</organism>
<keyword evidence="3 6" id="KW-0812">Transmembrane</keyword>
<reference evidence="7 8" key="1">
    <citation type="submission" date="2017-01" db="EMBL/GenBank/DDBJ databases">
        <authorList>
            <person name="Mah S.A."/>
            <person name="Swanson W.J."/>
            <person name="Moy G.W."/>
            <person name="Vacquier V.D."/>
        </authorList>
    </citation>
    <scope>NUCLEOTIDE SEQUENCE [LARGE SCALE GENOMIC DNA]</scope>
    <source>
        <strain evidence="7 8">DSM 11589</strain>
    </source>
</reference>
<evidence type="ECO:0000256" key="3">
    <source>
        <dbReference type="ARBA" id="ARBA00022692"/>
    </source>
</evidence>
<keyword evidence="2" id="KW-1003">Cell membrane</keyword>
<dbReference type="RefSeq" id="WP_076401239.1">
    <property type="nucleotide sequence ID" value="NZ_FTOA01000005.1"/>
</dbReference>
<evidence type="ECO:0000313" key="8">
    <source>
        <dbReference type="Proteomes" id="UP000185678"/>
    </source>
</evidence>
<dbReference type="Proteomes" id="UP000185678">
    <property type="component" value="Unassembled WGS sequence"/>
</dbReference>
<dbReference type="STRING" id="80876.SAMN05421779_105343"/>
<evidence type="ECO:0000256" key="6">
    <source>
        <dbReference type="SAM" id="Phobius"/>
    </source>
</evidence>
<dbReference type="Pfam" id="PF01810">
    <property type="entry name" value="LysE"/>
    <property type="match status" value="1"/>
</dbReference>
<evidence type="ECO:0000256" key="5">
    <source>
        <dbReference type="ARBA" id="ARBA00023136"/>
    </source>
</evidence>
<evidence type="ECO:0000256" key="2">
    <source>
        <dbReference type="ARBA" id="ARBA00022475"/>
    </source>
</evidence>
<feature type="transmembrane region" description="Helical" evidence="6">
    <location>
        <begin position="43"/>
        <end position="67"/>
    </location>
</feature>
<comment type="subcellular location">
    <subcellularLocation>
        <location evidence="1">Cell membrane</location>
        <topology evidence="1">Multi-pass membrane protein</topology>
    </subcellularLocation>
</comment>
<protein>
    <submittedName>
        <fullName evidence="7">LysE type translocator</fullName>
    </submittedName>
</protein>
<dbReference type="AlphaFoldDB" id="A0A1N7NSU5"/>
<evidence type="ECO:0000256" key="1">
    <source>
        <dbReference type="ARBA" id="ARBA00004651"/>
    </source>
</evidence>
<keyword evidence="8" id="KW-1185">Reference proteome</keyword>
<dbReference type="OrthoDB" id="7346064at2"/>
<sequence length="99" mass="10331">MASLWKTGLSAFLTQISNPKTAIVYGGIFAALLPPVPSTGQKLALPPMILCVESGWYVIVAIAFSAPAARTVYQRAKTAIDRVAGCVMALIAIALIVGN</sequence>
<gene>
    <name evidence="7" type="ORF">SAMN05421779_105343</name>
</gene>
<keyword evidence="4 6" id="KW-1133">Transmembrane helix</keyword>